<protein>
    <recommendedName>
        <fullName evidence="3">Reverse transcriptase</fullName>
    </recommendedName>
</protein>
<keyword evidence="1" id="KW-1185">Reference proteome</keyword>
<accession>A0ABM4TYF0</accession>
<gene>
    <name evidence="2" type="primary">LOC139354652</name>
</gene>
<reference evidence="2" key="1">
    <citation type="submission" date="2025-08" db="UniProtKB">
        <authorList>
            <consortium name="RefSeq"/>
        </authorList>
    </citation>
    <scope>IDENTIFICATION</scope>
</reference>
<dbReference type="GeneID" id="139354652"/>
<evidence type="ECO:0008006" key="3">
    <source>
        <dbReference type="Google" id="ProtNLM"/>
    </source>
</evidence>
<dbReference type="RefSeq" id="XP_070854999.1">
    <property type="nucleotide sequence ID" value="XM_070998898.1"/>
</dbReference>
<sequence>MSGVARTHRLCATRISCAFRTISEEAALVIAGLVPMQELARGKTAREREIQERWDSATSGRWTHDLIPVLSPWLERRHGQVDFYLTQILSGHGCFRSYLKKYGHDTSDGCPSCGSGIEENARHVLFECVRFVEDRTALEIATGVSTSPSTLVPTMLRGQTEWDATTKFAASVMRKLRIAERERRGLDTSLKTHMGILIFGKDDYIIYIDVAEVADLLS</sequence>
<organism evidence="1 2">
    <name type="scientific">Drosophila suzukii</name>
    <name type="common">Spotted-wing drosophila fruit fly</name>
    <dbReference type="NCBI Taxonomy" id="28584"/>
    <lineage>
        <taxon>Eukaryota</taxon>
        <taxon>Metazoa</taxon>
        <taxon>Ecdysozoa</taxon>
        <taxon>Arthropoda</taxon>
        <taxon>Hexapoda</taxon>
        <taxon>Insecta</taxon>
        <taxon>Pterygota</taxon>
        <taxon>Neoptera</taxon>
        <taxon>Endopterygota</taxon>
        <taxon>Diptera</taxon>
        <taxon>Brachycera</taxon>
        <taxon>Muscomorpha</taxon>
        <taxon>Ephydroidea</taxon>
        <taxon>Drosophilidae</taxon>
        <taxon>Drosophila</taxon>
        <taxon>Sophophora</taxon>
    </lineage>
</organism>
<proteinExistence type="predicted"/>
<evidence type="ECO:0000313" key="1">
    <source>
        <dbReference type="Proteomes" id="UP001652628"/>
    </source>
</evidence>
<evidence type="ECO:0000313" key="2">
    <source>
        <dbReference type="RefSeq" id="XP_070854999.1"/>
    </source>
</evidence>
<name>A0ABM4TYF0_DROSZ</name>
<dbReference type="Proteomes" id="UP001652628">
    <property type="component" value="Unplaced"/>
</dbReference>